<evidence type="ECO:0000256" key="6">
    <source>
        <dbReference type="RuleBase" id="RU362007"/>
    </source>
</evidence>
<dbReference type="PROSITE" id="PS51748">
    <property type="entry name" value="HEXOKINASE_2"/>
    <property type="match status" value="1"/>
</dbReference>
<feature type="signal peptide" evidence="7">
    <location>
        <begin position="1"/>
        <end position="26"/>
    </location>
</feature>
<dbReference type="GO" id="GO:0005524">
    <property type="term" value="F:ATP binding"/>
    <property type="evidence" value="ECO:0007669"/>
    <property type="project" value="UniProtKB-UniRule"/>
</dbReference>
<dbReference type="GO" id="GO:0004340">
    <property type="term" value="F:glucokinase activity"/>
    <property type="evidence" value="ECO:0007669"/>
    <property type="project" value="TreeGrafter"/>
</dbReference>
<dbReference type="GO" id="GO:0019158">
    <property type="term" value="F:mannokinase activity"/>
    <property type="evidence" value="ECO:0007669"/>
    <property type="project" value="TreeGrafter"/>
</dbReference>
<dbReference type="PRINTS" id="PR00475">
    <property type="entry name" value="HEXOKINASE"/>
</dbReference>
<dbReference type="InterPro" id="IPR022673">
    <property type="entry name" value="Hexokinase_C"/>
</dbReference>
<dbReference type="PANTHER" id="PTHR19443:SF24">
    <property type="entry name" value="PHOSPHOTRANSFERASE"/>
    <property type="match status" value="1"/>
</dbReference>
<dbReference type="Gene3D" id="3.30.420.40">
    <property type="match status" value="1"/>
</dbReference>
<proteinExistence type="inferred from homology"/>
<evidence type="ECO:0000259" key="9">
    <source>
        <dbReference type="Pfam" id="PF03727"/>
    </source>
</evidence>
<dbReference type="InterPro" id="IPR001312">
    <property type="entry name" value="Hexokinase"/>
</dbReference>
<keyword evidence="5 6" id="KW-0067">ATP-binding</keyword>
<dbReference type="Gene3D" id="3.40.367.20">
    <property type="match status" value="1"/>
</dbReference>
<sequence length="523" mass="58394">MTLLDFFRSILRRLAAMLFFPSSLKSMDVSPKTCDTEVTVVEATEDIRTLDDLRDEIMRLFRYPCTVKRMLSMSSALRMQYKAKLRDSDACMLPSYCHTLPNGQEKGTYISLDVGGSTFRVALVELRGRHAKSSPMAIRRMSTYKIDEQIRRLPSARFFDWMAGRIQEMLEQEQETRPLDEPLPIGLAWSFPIEQTSHRGGKLQGMGKGFSCHEDTIGMELGTLVESACAKRQLNVRVEAIVNDSSATLLSQAYLDPDTSMGLILGTGTNAAAYLPTACMGTSKFGMRESSWFDKAEKVIINTELSMFGKSILPQTRWDQLLNVQHHMPDFQPLEYMTTGRYLGELLRLIIAEAVEMGGLFQGIMPERLTESYSLDTEILAQLEQDRSRNLEDSTLIIQKTFGLKMIPTAEEVAFLRSVTESISYRASAYIAVAVHALWALQRDPEINPAGQKESSKTSIACNGSVILKYPGFKDRCQGFLQRMIKAGSLTQRVFASHKIALQPTVEAAVFGAAVAVALANIP</sequence>
<name>A0AAN6F2K5_EXODE</name>
<dbReference type="GO" id="GO:0001678">
    <property type="term" value="P:intracellular glucose homeostasis"/>
    <property type="evidence" value="ECO:0007669"/>
    <property type="project" value="InterPro"/>
</dbReference>
<comment type="similarity">
    <text evidence="1 6">Belongs to the hexokinase family.</text>
</comment>
<dbReference type="GO" id="GO:0008865">
    <property type="term" value="F:fructokinase activity"/>
    <property type="evidence" value="ECO:0007669"/>
    <property type="project" value="TreeGrafter"/>
</dbReference>
<organism evidence="10 11">
    <name type="scientific">Exophiala dermatitidis</name>
    <name type="common">Black yeast-like fungus</name>
    <name type="synonym">Wangiella dermatitidis</name>
    <dbReference type="NCBI Taxonomy" id="5970"/>
    <lineage>
        <taxon>Eukaryota</taxon>
        <taxon>Fungi</taxon>
        <taxon>Dikarya</taxon>
        <taxon>Ascomycota</taxon>
        <taxon>Pezizomycotina</taxon>
        <taxon>Eurotiomycetes</taxon>
        <taxon>Chaetothyriomycetidae</taxon>
        <taxon>Chaetothyriales</taxon>
        <taxon>Herpotrichiellaceae</taxon>
        <taxon>Exophiala</taxon>
    </lineage>
</organism>
<dbReference type="Proteomes" id="UP001161757">
    <property type="component" value="Unassembled WGS sequence"/>
</dbReference>
<feature type="domain" description="Hexokinase C-terminal" evidence="9">
    <location>
        <begin position="261"/>
        <end position="518"/>
    </location>
</feature>
<evidence type="ECO:0000256" key="3">
    <source>
        <dbReference type="ARBA" id="ARBA00022741"/>
    </source>
</evidence>
<evidence type="ECO:0000259" key="8">
    <source>
        <dbReference type="Pfam" id="PF00349"/>
    </source>
</evidence>
<dbReference type="Pfam" id="PF00349">
    <property type="entry name" value="Hexokinase_1"/>
    <property type="match status" value="1"/>
</dbReference>
<dbReference type="GO" id="GO:0005829">
    <property type="term" value="C:cytosol"/>
    <property type="evidence" value="ECO:0007669"/>
    <property type="project" value="TreeGrafter"/>
</dbReference>
<dbReference type="PANTHER" id="PTHR19443">
    <property type="entry name" value="HEXOKINASE"/>
    <property type="match status" value="1"/>
</dbReference>
<dbReference type="InterPro" id="IPR043129">
    <property type="entry name" value="ATPase_NBD"/>
</dbReference>
<gene>
    <name evidence="10" type="primary">NAG5</name>
    <name evidence="10" type="ORF">HRR80_001539</name>
</gene>
<dbReference type="GO" id="GO:0006006">
    <property type="term" value="P:glucose metabolic process"/>
    <property type="evidence" value="ECO:0007669"/>
    <property type="project" value="TreeGrafter"/>
</dbReference>
<keyword evidence="7" id="KW-0732">Signal</keyword>
<keyword evidence="2 6" id="KW-0808">Transferase</keyword>
<dbReference type="InterPro" id="IPR022672">
    <property type="entry name" value="Hexokinase_N"/>
</dbReference>
<comment type="caution">
    <text evidence="10">The sequence shown here is derived from an EMBL/GenBank/DDBJ whole genome shotgun (WGS) entry which is preliminary data.</text>
</comment>
<protein>
    <recommendedName>
        <fullName evidence="6">Phosphotransferase</fullName>
        <ecNumber evidence="6">2.7.1.-</ecNumber>
    </recommendedName>
</protein>
<dbReference type="GO" id="GO:0005536">
    <property type="term" value="F:D-glucose binding"/>
    <property type="evidence" value="ECO:0007669"/>
    <property type="project" value="InterPro"/>
</dbReference>
<evidence type="ECO:0000256" key="1">
    <source>
        <dbReference type="ARBA" id="ARBA00009225"/>
    </source>
</evidence>
<dbReference type="AlphaFoldDB" id="A0AAN6F2K5"/>
<dbReference type="EC" id="2.7.1.-" evidence="6"/>
<evidence type="ECO:0000256" key="4">
    <source>
        <dbReference type="ARBA" id="ARBA00022777"/>
    </source>
</evidence>
<evidence type="ECO:0000256" key="7">
    <source>
        <dbReference type="SAM" id="SignalP"/>
    </source>
</evidence>
<evidence type="ECO:0000313" key="11">
    <source>
        <dbReference type="Proteomes" id="UP001161757"/>
    </source>
</evidence>
<keyword evidence="3 6" id="KW-0547">Nucleotide-binding</keyword>
<dbReference type="SUPFAM" id="SSF53067">
    <property type="entry name" value="Actin-like ATPase domain"/>
    <property type="match status" value="2"/>
</dbReference>
<evidence type="ECO:0000256" key="2">
    <source>
        <dbReference type="ARBA" id="ARBA00022679"/>
    </source>
</evidence>
<accession>A0AAN6F2K5</accession>
<keyword evidence="6" id="KW-0324">Glycolysis</keyword>
<evidence type="ECO:0000256" key="5">
    <source>
        <dbReference type="ARBA" id="ARBA00022840"/>
    </source>
</evidence>
<feature type="domain" description="Hexokinase N-terminal" evidence="8">
    <location>
        <begin position="66"/>
        <end position="254"/>
    </location>
</feature>
<dbReference type="Pfam" id="PF03727">
    <property type="entry name" value="Hexokinase_2"/>
    <property type="match status" value="1"/>
</dbReference>
<dbReference type="GO" id="GO:0005739">
    <property type="term" value="C:mitochondrion"/>
    <property type="evidence" value="ECO:0007669"/>
    <property type="project" value="TreeGrafter"/>
</dbReference>
<reference evidence="10" key="1">
    <citation type="submission" date="2023-01" db="EMBL/GenBank/DDBJ databases">
        <title>Exophiala dermititidis isolated from Cystic Fibrosis Patient.</title>
        <authorList>
            <person name="Kurbessoian T."/>
            <person name="Crocker A."/>
            <person name="Murante D."/>
            <person name="Hogan D.A."/>
            <person name="Stajich J.E."/>
        </authorList>
    </citation>
    <scope>NUCLEOTIDE SEQUENCE</scope>
    <source>
        <strain evidence="10">Ex8</strain>
    </source>
</reference>
<dbReference type="GO" id="GO:0006096">
    <property type="term" value="P:glycolytic process"/>
    <property type="evidence" value="ECO:0007669"/>
    <property type="project" value="UniProtKB-KW"/>
</dbReference>
<keyword evidence="4 6" id="KW-0418">Kinase</keyword>
<dbReference type="GO" id="GO:0006013">
    <property type="term" value="P:mannose metabolic process"/>
    <property type="evidence" value="ECO:0007669"/>
    <property type="project" value="TreeGrafter"/>
</dbReference>
<dbReference type="EMBL" id="JAJGCB010000002">
    <property type="protein sequence ID" value="KAJ8994841.1"/>
    <property type="molecule type" value="Genomic_DNA"/>
</dbReference>
<feature type="chain" id="PRO_5042973166" description="Phosphotransferase" evidence="7">
    <location>
        <begin position="27"/>
        <end position="523"/>
    </location>
</feature>
<evidence type="ECO:0000313" key="10">
    <source>
        <dbReference type="EMBL" id="KAJ8994841.1"/>
    </source>
</evidence>